<dbReference type="PANTHER" id="PTHR35089:SF1">
    <property type="entry name" value="CHAPERONE PROTEIN SKP"/>
    <property type="match status" value="1"/>
</dbReference>
<dbReference type="KEGG" id="sfu:Sfum_3746"/>
<dbReference type="Gene3D" id="3.30.910.20">
    <property type="entry name" value="Skp domain"/>
    <property type="match status" value="1"/>
</dbReference>
<dbReference type="PANTHER" id="PTHR35089">
    <property type="entry name" value="CHAPERONE PROTEIN SKP"/>
    <property type="match status" value="1"/>
</dbReference>
<sequence>MKMKKSMWILLFLGIFLASSMPVLAAGNPKIGYFDIPLVLQQSQWGKRSNEEFKRQGEKIKAEVDTKAQSYKTAKEEFDRKKDVFDEKTRAKKLKELQDMQMEGEKLLSESNAKMNKLSNELSAPLIDKILEIVKKIGREDKFDYIFERERAGLVFANDKEDLTKRIIQELDRSPQK</sequence>
<keyword evidence="2 3" id="KW-0732">Signal</keyword>
<dbReference type="InParanoid" id="A0LPR4"/>
<dbReference type="EMBL" id="CP000478">
    <property type="protein sequence ID" value="ABK19416.1"/>
    <property type="molecule type" value="Genomic_DNA"/>
</dbReference>
<evidence type="ECO:0000256" key="1">
    <source>
        <dbReference type="ARBA" id="ARBA00009091"/>
    </source>
</evidence>
<reference evidence="4 5" key="1">
    <citation type="submission" date="2006-10" db="EMBL/GenBank/DDBJ databases">
        <title>Complete sequence of Syntrophobacter fumaroxidans MPOB.</title>
        <authorList>
            <consortium name="US DOE Joint Genome Institute"/>
            <person name="Copeland A."/>
            <person name="Lucas S."/>
            <person name="Lapidus A."/>
            <person name="Barry K."/>
            <person name="Detter J.C."/>
            <person name="Glavina del Rio T."/>
            <person name="Hammon N."/>
            <person name="Israni S."/>
            <person name="Pitluck S."/>
            <person name="Goltsman E.G."/>
            <person name="Martinez M."/>
            <person name="Schmutz J."/>
            <person name="Larimer F."/>
            <person name="Land M."/>
            <person name="Hauser L."/>
            <person name="Kyrpides N."/>
            <person name="Kim E."/>
            <person name="Boone D.R."/>
            <person name="Brockman F."/>
            <person name="Culley D."/>
            <person name="Ferry J."/>
            <person name="Gunsalus R."/>
            <person name="McInerney M.J."/>
            <person name="Morrison M."/>
            <person name="Plugge C."/>
            <person name="Rohlin L."/>
            <person name="Scholten J."/>
            <person name="Sieber J."/>
            <person name="Stams A.J.M."/>
            <person name="Worm P."/>
            <person name="Henstra A.M."/>
            <person name="Richardson P."/>
        </authorList>
    </citation>
    <scope>NUCLEOTIDE SEQUENCE [LARGE SCALE GENOMIC DNA]</scope>
    <source>
        <strain evidence="5">DSM 10017 / MPOB</strain>
    </source>
</reference>
<dbReference type="InterPro" id="IPR024930">
    <property type="entry name" value="Skp_dom_sf"/>
</dbReference>
<dbReference type="SUPFAM" id="SSF111384">
    <property type="entry name" value="OmpH-like"/>
    <property type="match status" value="1"/>
</dbReference>
<feature type="chain" id="PRO_5002627349" evidence="3">
    <location>
        <begin position="26"/>
        <end position="177"/>
    </location>
</feature>
<dbReference type="eggNOG" id="COG2825">
    <property type="taxonomic scope" value="Bacteria"/>
</dbReference>
<evidence type="ECO:0000256" key="3">
    <source>
        <dbReference type="SAM" id="SignalP"/>
    </source>
</evidence>
<dbReference type="AlphaFoldDB" id="A0LPR4"/>
<dbReference type="HOGENOM" id="CLU_101388_3_0_7"/>
<evidence type="ECO:0000313" key="4">
    <source>
        <dbReference type="EMBL" id="ABK19416.1"/>
    </source>
</evidence>
<dbReference type="STRING" id="335543.Sfum_3746"/>
<dbReference type="GO" id="GO:0050821">
    <property type="term" value="P:protein stabilization"/>
    <property type="evidence" value="ECO:0007669"/>
    <property type="project" value="TreeGrafter"/>
</dbReference>
<dbReference type="Pfam" id="PF03938">
    <property type="entry name" value="OmpH"/>
    <property type="match status" value="1"/>
</dbReference>
<dbReference type="GO" id="GO:0005829">
    <property type="term" value="C:cytosol"/>
    <property type="evidence" value="ECO:0007669"/>
    <property type="project" value="TreeGrafter"/>
</dbReference>
<evidence type="ECO:0000256" key="2">
    <source>
        <dbReference type="ARBA" id="ARBA00022729"/>
    </source>
</evidence>
<evidence type="ECO:0000313" key="5">
    <source>
        <dbReference type="Proteomes" id="UP000001784"/>
    </source>
</evidence>
<dbReference type="InterPro" id="IPR005632">
    <property type="entry name" value="Chaperone_Skp"/>
</dbReference>
<feature type="signal peptide" evidence="3">
    <location>
        <begin position="1"/>
        <end position="25"/>
    </location>
</feature>
<dbReference type="OrthoDB" id="5432254at2"/>
<proteinExistence type="inferred from homology"/>
<accession>A0LPR4</accession>
<dbReference type="SMART" id="SM00935">
    <property type="entry name" value="OmpH"/>
    <property type="match status" value="1"/>
</dbReference>
<comment type="similarity">
    <text evidence="1">Belongs to the Skp family.</text>
</comment>
<organism evidence="4 5">
    <name type="scientific">Syntrophobacter fumaroxidans (strain DSM 10017 / MPOB)</name>
    <dbReference type="NCBI Taxonomy" id="335543"/>
    <lineage>
        <taxon>Bacteria</taxon>
        <taxon>Pseudomonadati</taxon>
        <taxon>Thermodesulfobacteriota</taxon>
        <taxon>Syntrophobacteria</taxon>
        <taxon>Syntrophobacterales</taxon>
        <taxon>Syntrophobacteraceae</taxon>
        <taxon>Syntrophobacter</taxon>
    </lineage>
</organism>
<dbReference type="Proteomes" id="UP000001784">
    <property type="component" value="Chromosome"/>
</dbReference>
<keyword evidence="5" id="KW-1185">Reference proteome</keyword>
<name>A0LPR4_SYNFM</name>
<protein>
    <submittedName>
        <fullName evidence="4">Outer membrane chaperone Skp (OmpH)</fullName>
    </submittedName>
</protein>
<gene>
    <name evidence="4" type="ordered locus">Sfum_3746</name>
</gene>
<dbReference type="RefSeq" id="WP_011700541.1">
    <property type="nucleotide sequence ID" value="NC_008554.1"/>
</dbReference>
<dbReference type="GO" id="GO:0051082">
    <property type="term" value="F:unfolded protein binding"/>
    <property type="evidence" value="ECO:0007669"/>
    <property type="project" value="InterPro"/>
</dbReference>